<dbReference type="EMBL" id="CAMPGE010021220">
    <property type="protein sequence ID" value="CAI2379379.1"/>
    <property type="molecule type" value="Genomic_DNA"/>
</dbReference>
<reference evidence="5" key="1">
    <citation type="submission" date="2023-07" db="EMBL/GenBank/DDBJ databases">
        <authorList>
            <consortium name="AG Swart"/>
            <person name="Singh M."/>
            <person name="Singh A."/>
            <person name="Seah K."/>
            <person name="Emmerich C."/>
        </authorList>
    </citation>
    <scope>NUCLEOTIDE SEQUENCE</scope>
    <source>
        <strain evidence="5">DP1</strain>
    </source>
</reference>
<evidence type="ECO:0000259" key="4">
    <source>
        <dbReference type="PROSITE" id="PS50015"/>
    </source>
</evidence>
<evidence type="ECO:0000313" key="5">
    <source>
        <dbReference type="EMBL" id="CAI2379379.1"/>
    </source>
</evidence>
<protein>
    <recommendedName>
        <fullName evidence="4">Saposin B-type domain-containing protein</fullName>
    </recommendedName>
</protein>
<evidence type="ECO:0000256" key="3">
    <source>
        <dbReference type="SAM" id="SignalP"/>
    </source>
</evidence>
<sequence>MTFGKKTFLAWLLVVLVLIAIVTDVECKKKSKKRKKKGGKKRGKEFYPRPSSVTDHQYCAACRALVKEGVKELKHRKDAADVYSFTSTMCNQERYYIYDYPPPEMFESCIAFISNWEEEIEQAFMKRDTNEEMEQKLCYEITKACKIEDKEKEGEAPNVPPQIEINGQPQMVNPDGTLEVQTEDL</sequence>
<evidence type="ECO:0000256" key="1">
    <source>
        <dbReference type="ARBA" id="ARBA00023157"/>
    </source>
</evidence>
<organism evidence="5 6">
    <name type="scientific">Euplotes crassus</name>
    <dbReference type="NCBI Taxonomy" id="5936"/>
    <lineage>
        <taxon>Eukaryota</taxon>
        <taxon>Sar</taxon>
        <taxon>Alveolata</taxon>
        <taxon>Ciliophora</taxon>
        <taxon>Intramacronucleata</taxon>
        <taxon>Spirotrichea</taxon>
        <taxon>Hypotrichia</taxon>
        <taxon>Euplotida</taxon>
        <taxon>Euplotidae</taxon>
        <taxon>Moneuplotes</taxon>
    </lineage>
</organism>
<dbReference type="Proteomes" id="UP001295684">
    <property type="component" value="Unassembled WGS sequence"/>
</dbReference>
<feature type="region of interest" description="Disordered" evidence="2">
    <location>
        <begin position="151"/>
        <end position="185"/>
    </location>
</feature>
<evidence type="ECO:0000256" key="2">
    <source>
        <dbReference type="SAM" id="MobiDB-lite"/>
    </source>
</evidence>
<dbReference type="PROSITE" id="PS50015">
    <property type="entry name" value="SAP_B"/>
    <property type="match status" value="1"/>
</dbReference>
<evidence type="ECO:0000313" key="6">
    <source>
        <dbReference type="Proteomes" id="UP001295684"/>
    </source>
</evidence>
<feature type="chain" id="PRO_5042156254" description="Saposin B-type domain-containing protein" evidence="3">
    <location>
        <begin position="28"/>
        <end position="185"/>
    </location>
</feature>
<keyword evidence="6" id="KW-1185">Reference proteome</keyword>
<dbReference type="AlphaFoldDB" id="A0AAD1XUX8"/>
<keyword evidence="3" id="KW-0732">Signal</keyword>
<feature type="domain" description="Saposin B-type" evidence="4">
    <location>
        <begin position="55"/>
        <end position="149"/>
    </location>
</feature>
<dbReference type="InterPro" id="IPR008139">
    <property type="entry name" value="SaposinB_dom"/>
</dbReference>
<dbReference type="Gene3D" id="1.10.225.10">
    <property type="entry name" value="Saposin-like"/>
    <property type="match status" value="1"/>
</dbReference>
<feature type="signal peptide" evidence="3">
    <location>
        <begin position="1"/>
        <end position="27"/>
    </location>
</feature>
<name>A0AAD1XUX8_EUPCR</name>
<gene>
    <name evidence="5" type="ORF">ECRASSUSDP1_LOCUS20789</name>
</gene>
<accession>A0AAD1XUX8</accession>
<keyword evidence="1" id="KW-1015">Disulfide bond</keyword>
<comment type="caution">
    <text evidence="5">The sequence shown here is derived from an EMBL/GenBank/DDBJ whole genome shotgun (WGS) entry which is preliminary data.</text>
</comment>
<proteinExistence type="predicted"/>